<feature type="chain" id="PRO_5046412200" description="Ferritin-like diiron domain-containing protein" evidence="2">
    <location>
        <begin position="26"/>
        <end position="157"/>
    </location>
</feature>
<dbReference type="CDD" id="cd01041">
    <property type="entry name" value="Rubrerythrin"/>
    <property type="match status" value="1"/>
</dbReference>
<dbReference type="PANTHER" id="PTHR43865:SF1">
    <property type="entry name" value="RUBRERYTHRIN-RELATED"/>
    <property type="match status" value="1"/>
</dbReference>
<dbReference type="InterPro" id="IPR009078">
    <property type="entry name" value="Ferritin-like_SF"/>
</dbReference>
<dbReference type="InterPro" id="IPR009040">
    <property type="entry name" value="Ferritin-like_diiron"/>
</dbReference>
<gene>
    <name evidence="4" type="ORF">GCM10008942_38550</name>
</gene>
<comment type="caution">
    <text evidence="4">The sequence shown here is derived from an EMBL/GenBank/DDBJ whole genome shotgun (WGS) entry which is preliminary data.</text>
</comment>
<sequence>MRFSRIAAIAAALGFGMLSVSAVSAGDLSARTRKNLETAMHGEAFANLKYRAYAEMARESGKPELAKTFEQAANVEANEHFAREADALKLAKSNEANLKDAAAGEHYENTKMYKEFAAQARADGDVAAAKLFEQIAADEGDHYAAYEAALKQLQGKR</sequence>
<organism evidence="4 5">
    <name type="scientific">Rhizomicrobium electricum</name>
    <dbReference type="NCBI Taxonomy" id="480070"/>
    <lineage>
        <taxon>Bacteria</taxon>
        <taxon>Pseudomonadati</taxon>
        <taxon>Pseudomonadota</taxon>
        <taxon>Alphaproteobacteria</taxon>
        <taxon>Micropepsales</taxon>
        <taxon>Micropepsaceae</taxon>
        <taxon>Rhizomicrobium</taxon>
    </lineage>
</organism>
<dbReference type="SUPFAM" id="SSF47240">
    <property type="entry name" value="Ferritin-like"/>
    <property type="match status" value="1"/>
</dbReference>
<evidence type="ECO:0000259" key="3">
    <source>
        <dbReference type="PROSITE" id="PS50905"/>
    </source>
</evidence>
<protein>
    <recommendedName>
        <fullName evidence="3">Ferritin-like diiron domain-containing protein</fullName>
    </recommendedName>
</protein>
<dbReference type="InterPro" id="IPR052364">
    <property type="entry name" value="Rubrerythrin"/>
</dbReference>
<accession>A0ABN1FA51</accession>
<dbReference type="Gene3D" id="1.20.1260.10">
    <property type="match status" value="1"/>
</dbReference>
<comment type="cofactor">
    <cofactor evidence="1">
        <name>Fe(3+)</name>
        <dbReference type="ChEBI" id="CHEBI:29034"/>
    </cofactor>
</comment>
<dbReference type="RefSeq" id="WP_166937322.1">
    <property type="nucleotide sequence ID" value="NZ_BAAADD010000012.1"/>
</dbReference>
<evidence type="ECO:0000313" key="4">
    <source>
        <dbReference type="EMBL" id="GAA0585863.1"/>
    </source>
</evidence>
<reference evidence="4 5" key="1">
    <citation type="journal article" date="2019" name="Int. J. Syst. Evol. Microbiol.">
        <title>The Global Catalogue of Microorganisms (GCM) 10K type strain sequencing project: providing services to taxonomists for standard genome sequencing and annotation.</title>
        <authorList>
            <consortium name="The Broad Institute Genomics Platform"/>
            <consortium name="The Broad Institute Genome Sequencing Center for Infectious Disease"/>
            <person name="Wu L."/>
            <person name="Ma J."/>
        </authorList>
    </citation>
    <scope>NUCLEOTIDE SEQUENCE [LARGE SCALE GENOMIC DNA]</scope>
    <source>
        <strain evidence="4 5">JCM 15089</strain>
    </source>
</reference>
<dbReference type="EMBL" id="BAAADD010000012">
    <property type="protein sequence ID" value="GAA0585863.1"/>
    <property type="molecule type" value="Genomic_DNA"/>
</dbReference>
<keyword evidence="2" id="KW-0732">Signal</keyword>
<dbReference type="PANTHER" id="PTHR43865">
    <property type="entry name" value="RUBRERYTHRIN-RELATED"/>
    <property type="match status" value="1"/>
</dbReference>
<dbReference type="PROSITE" id="PS50905">
    <property type="entry name" value="FERRITIN_LIKE"/>
    <property type="match status" value="1"/>
</dbReference>
<evidence type="ECO:0000313" key="5">
    <source>
        <dbReference type="Proteomes" id="UP001499951"/>
    </source>
</evidence>
<proteinExistence type="predicted"/>
<evidence type="ECO:0000256" key="2">
    <source>
        <dbReference type="SAM" id="SignalP"/>
    </source>
</evidence>
<dbReference type="Proteomes" id="UP001499951">
    <property type="component" value="Unassembled WGS sequence"/>
</dbReference>
<dbReference type="Pfam" id="PF02915">
    <property type="entry name" value="Rubrerythrin"/>
    <property type="match status" value="1"/>
</dbReference>
<feature type="signal peptide" evidence="2">
    <location>
        <begin position="1"/>
        <end position="25"/>
    </location>
</feature>
<dbReference type="InterPro" id="IPR003251">
    <property type="entry name" value="Rr_diiron-bd_dom"/>
</dbReference>
<feature type="domain" description="Ferritin-like diiron" evidence="3">
    <location>
        <begin position="26"/>
        <end position="157"/>
    </location>
</feature>
<keyword evidence="5" id="KW-1185">Reference proteome</keyword>
<dbReference type="InterPro" id="IPR012347">
    <property type="entry name" value="Ferritin-like"/>
</dbReference>
<evidence type="ECO:0000256" key="1">
    <source>
        <dbReference type="ARBA" id="ARBA00001965"/>
    </source>
</evidence>
<name>A0ABN1FA51_9PROT</name>